<evidence type="ECO:0000313" key="4">
    <source>
        <dbReference type="EMBL" id="SOC02468.1"/>
    </source>
</evidence>
<keyword evidence="2" id="KW-0119">Carbohydrate metabolism</keyword>
<evidence type="ECO:0000313" key="5">
    <source>
        <dbReference type="Proteomes" id="UP000219111"/>
    </source>
</evidence>
<proteinExistence type="predicted"/>
<name>A0A285S5X1_9RHOB</name>
<evidence type="ECO:0000256" key="1">
    <source>
        <dbReference type="ARBA" id="ARBA00023235"/>
    </source>
</evidence>
<reference evidence="5" key="1">
    <citation type="submission" date="2017-08" db="EMBL/GenBank/DDBJ databases">
        <authorList>
            <person name="Varghese N."/>
            <person name="Submissions S."/>
        </authorList>
    </citation>
    <scope>NUCLEOTIDE SEQUENCE [LARGE SCALE GENOMIC DNA]</scope>
    <source>
        <strain evidence="5">JA276</strain>
    </source>
</reference>
<dbReference type="GO" id="GO:0006004">
    <property type="term" value="P:fucose metabolic process"/>
    <property type="evidence" value="ECO:0007669"/>
    <property type="project" value="InterPro"/>
</dbReference>
<dbReference type="SUPFAM" id="SSF53743">
    <property type="entry name" value="FucI/AraA N-terminal and middle domains"/>
    <property type="match status" value="1"/>
</dbReference>
<sequence>MSQNIRRPVTFGVVIGSRAFFSPAPCKAARDEVLAQLEKIGVKAVILPFEATANGAVQSIPDAELYARHFKAHRDEIDGLVICLPNFGDEIAVAELVNRAKLNVPILLQASNDEIDKVDVHSRRDAFCGKFSVANNFWQYGVPFTETTTHTCDVGGAEFGADLERFARVCRTVRGLKNARIGSIGARTAPFQTMRFSEKLLQASGMTVVTADLSELLQAAGAIDDADPDLATKLEKLKAYGKIPAHIQPGQILKQAKWTLAVNRWIEENGCDASAIQCWRSLQDNFGCATCVTMSMMGEELMPSACEVDVIGAVSMYALALASGQPSALLDWNNNYGYEPNKCVCTHCGNYPKSFIGDTPEIGELDVLGETIGRAKCFGAVKGKVKAGPMTYFRLSSDDRNGTLKCYLGEGAFTDDPFGMDGGIAVCEVPELRKLMKFVSYNGFEHHVAMVRGHVADVLNEAVVRYLGWPIYTHGGEPEPQLLTPHRF</sequence>
<protein>
    <submittedName>
        <fullName evidence="4">L-fucose isomerase-like protein</fullName>
    </submittedName>
</protein>
<dbReference type="GO" id="GO:0005737">
    <property type="term" value="C:cytoplasm"/>
    <property type="evidence" value="ECO:0007669"/>
    <property type="project" value="InterPro"/>
</dbReference>
<evidence type="ECO:0000256" key="2">
    <source>
        <dbReference type="ARBA" id="ARBA00023277"/>
    </source>
</evidence>
<dbReference type="OrthoDB" id="5838738at2"/>
<organism evidence="4 5">
    <name type="scientific">Rhodobacter maris</name>
    <dbReference type="NCBI Taxonomy" id="446682"/>
    <lineage>
        <taxon>Bacteria</taxon>
        <taxon>Pseudomonadati</taxon>
        <taxon>Pseudomonadota</taxon>
        <taxon>Alphaproteobacteria</taxon>
        <taxon>Rhodobacterales</taxon>
        <taxon>Rhodobacter group</taxon>
        <taxon>Rhodobacter</taxon>
    </lineage>
</organism>
<dbReference type="Pfam" id="PF02952">
    <property type="entry name" value="Fucose_iso_C"/>
    <property type="match status" value="1"/>
</dbReference>
<dbReference type="InterPro" id="IPR015888">
    <property type="entry name" value="Fuc_isomerase_C"/>
</dbReference>
<dbReference type="GO" id="GO:0008736">
    <property type="term" value="F:L-fucose isomerase activity"/>
    <property type="evidence" value="ECO:0007669"/>
    <property type="project" value="InterPro"/>
</dbReference>
<feature type="domain" description="L-fucose isomerase C-terminal" evidence="3">
    <location>
        <begin position="345"/>
        <end position="472"/>
    </location>
</feature>
<dbReference type="PANTHER" id="PTHR36120">
    <property type="entry name" value="FUCOSE ISOMERASE"/>
    <property type="match status" value="1"/>
</dbReference>
<dbReference type="PANTHER" id="PTHR36120:SF1">
    <property type="entry name" value="L-FUCOSE ISOMERASE C-TERMINAL DOMAIN-CONTAINING PROTEIN"/>
    <property type="match status" value="1"/>
</dbReference>
<keyword evidence="5" id="KW-1185">Reference proteome</keyword>
<dbReference type="Proteomes" id="UP000219111">
    <property type="component" value="Unassembled WGS sequence"/>
</dbReference>
<evidence type="ECO:0000259" key="3">
    <source>
        <dbReference type="Pfam" id="PF02952"/>
    </source>
</evidence>
<keyword evidence="1 4" id="KW-0413">Isomerase</keyword>
<dbReference type="EMBL" id="OBMT01000003">
    <property type="protein sequence ID" value="SOC02468.1"/>
    <property type="molecule type" value="Genomic_DNA"/>
</dbReference>
<dbReference type="AlphaFoldDB" id="A0A285S5X1"/>
<accession>A0A285S5X1</accession>
<dbReference type="InterPro" id="IPR009015">
    <property type="entry name" value="Fucose_isomerase_N/cen_sf"/>
</dbReference>
<dbReference type="RefSeq" id="WP_097069374.1">
    <property type="nucleotide sequence ID" value="NZ_OBMT01000003.1"/>
</dbReference>
<gene>
    <name evidence="4" type="ORF">SAMN05877831_103166</name>
</gene>